<reference evidence="2" key="1">
    <citation type="journal article" date="2021" name="PeerJ">
        <title>Extensive microbial diversity within the chicken gut microbiome revealed by metagenomics and culture.</title>
        <authorList>
            <person name="Gilroy R."/>
            <person name="Ravi A."/>
            <person name="Getino M."/>
            <person name="Pursley I."/>
            <person name="Horton D.L."/>
            <person name="Alikhan N.F."/>
            <person name="Baker D."/>
            <person name="Gharbi K."/>
            <person name="Hall N."/>
            <person name="Watson M."/>
            <person name="Adriaenssens E.M."/>
            <person name="Foster-Nyarko E."/>
            <person name="Jarju S."/>
            <person name="Secka A."/>
            <person name="Antonio M."/>
            <person name="Oren A."/>
            <person name="Chaudhuri R.R."/>
            <person name="La Ragione R."/>
            <person name="Hildebrand F."/>
            <person name="Pallen M.J."/>
        </authorList>
    </citation>
    <scope>NUCLEOTIDE SEQUENCE</scope>
    <source>
        <strain evidence="2">Gambia16-930</strain>
    </source>
</reference>
<dbReference type="Proteomes" id="UP000824267">
    <property type="component" value="Unassembled WGS sequence"/>
</dbReference>
<name>A0A9D1RIL5_9BACT</name>
<reference evidence="2" key="2">
    <citation type="submission" date="2021-04" db="EMBL/GenBank/DDBJ databases">
        <authorList>
            <person name="Gilroy R."/>
        </authorList>
    </citation>
    <scope>NUCLEOTIDE SEQUENCE</scope>
    <source>
        <strain evidence="2">Gambia16-930</strain>
    </source>
</reference>
<dbReference type="InterPro" id="IPR039523">
    <property type="entry name" value="RimK-rel_E_lig_ATP-grasp"/>
</dbReference>
<comment type="caution">
    <text evidence="2">The sequence shown here is derived from an EMBL/GenBank/DDBJ whole genome shotgun (WGS) entry which is preliminary data.</text>
</comment>
<sequence length="311" mass="36024">MRYGEINDFYFLYGFDAKTHKECKGYIQHCDFRHKRTVKNSKPFNELCILRDKEYFSIFGQAYNLPVLKTVGIFENGMIYGNTGKEDILSYLFSSVCHSLFFKPLNDECGAGIFSLNKKNNKWIINDKDEYDEHSIKCFFLNLKKQKYIVQSRLEQCEDMNRLYPKSINTIRIITIRDKAGVPQFFHSLLRIGAGGNVVDNWAKGGIVVGIDKDGFLSKWGYFKPPYGKKTINHPDTNVVFEGFRIPCYKEAIDVCLSYHQRLKNVYAIGWDVAITKDGPMLIEGNDNFEISLHQAVDRGLKKEINNWLVK</sequence>
<organism evidence="2 3">
    <name type="scientific">Candidatus Onthomorpha intestinigallinarum</name>
    <dbReference type="NCBI Taxonomy" id="2840880"/>
    <lineage>
        <taxon>Bacteria</taxon>
        <taxon>Pseudomonadati</taxon>
        <taxon>Bacteroidota</taxon>
        <taxon>Bacteroidia</taxon>
        <taxon>Bacteroidales</taxon>
        <taxon>Candidatus Onthomorpha</taxon>
    </lineage>
</organism>
<dbReference type="Pfam" id="PF14397">
    <property type="entry name" value="ATPgrasp_ST"/>
    <property type="match status" value="1"/>
</dbReference>
<accession>A0A9D1RIL5</accession>
<gene>
    <name evidence="2" type="ORF">IAC47_03500</name>
</gene>
<protein>
    <recommendedName>
        <fullName evidence="1">Alpha-L-glutamate ligase-related protein ATP-grasp domain-containing protein</fullName>
    </recommendedName>
</protein>
<feature type="domain" description="Alpha-L-glutamate ligase-related protein ATP-grasp" evidence="1">
    <location>
        <begin position="40"/>
        <end position="307"/>
    </location>
</feature>
<evidence type="ECO:0000313" key="3">
    <source>
        <dbReference type="Proteomes" id="UP000824267"/>
    </source>
</evidence>
<proteinExistence type="predicted"/>
<evidence type="ECO:0000313" key="2">
    <source>
        <dbReference type="EMBL" id="HIW87322.1"/>
    </source>
</evidence>
<dbReference type="SUPFAM" id="SSF56059">
    <property type="entry name" value="Glutathione synthetase ATP-binding domain-like"/>
    <property type="match status" value="1"/>
</dbReference>
<dbReference type="EMBL" id="DXGG01000119">
    <property type="protein sequence ID" value="HIW87322.1"/>
    <property type="molecule type" value="Genomic_DNA"/>
</dbReference>
<dbReference type="AlphaFoldDB" id="A0A9D1RIL5"/>
<evidence type="ECO:0000259" key="1">
    <source>
        <dbReference type="Pfam" id="PF14397"/>
    </source>
</evidence>
<dbReference type="Gene3D" id="3.30.470.20">
    <property type="entry name" value="ATP-grasp fold, B domain"/>
    <property type="match status" value="1"/>
</dbReference>